<evidence type="ECO:0000256" key="8">
    <source>
        <dbReference type="ARBA" id="ARBA00022898"/>
    </source>
</evidence>
<evidence type="ECO:0000256" key="2">
    <source>
        <dbReference type="ARBA" id="ARBA00004496"/>
    </source>
</evidence>
<accession>A0A2P5IAB5</accession>
<dbReference type="PANTHER" id="PTHR48078">
    <property type="entry name" value="THREONINE DEHYDRATASE, MITOCHONDRIAL-RELATED"/>
    <property type="match status" value="1"/>
</dbReference>
<dbReference type="GO" id="GO:0006567">
    <property type="term" value="P:L-threonine catabolic process"/>
    <property type="evidence" value="ECO:0007669"/>
    <property type="project" value="TreeGrafter"/>
</dbReference>
<keyword evidence="9" id="KW-0456">Lyase</keyword>
<evidence type="ECO:0000259" key="11">
    <source>
        <dbReference type="Pfam" id="PF00291"/>
    </source>
</evidence>
<keyword evidence="6" id="KW-0312">Gluconeogenesis</keyword>
<dbReference type="AlphaFoldDB" id="A0A2P5IAB5"/>
<dbReference type="FunCoup" id="A0A2P5IAB5">
    <property type="interactions" value="456"/>
</dbReference>
<dbReference type="GO" id="GO:0004794">
    <property type="term" value="F:threonine deaminase activity"/>
    <property type="evidence" value="ECO:0007669"/>
    <property type="project" value="TreeGrafter"/>
</dbReference>
<evidence type="ECO:0000256" key="10">
    <source>
        <dbReference type="ARBA" id="ARBA00049406"/>
    </source>
</evidence>
<dbReference type="PANTHER" id="PTHR48078:SF2">
    <property type="entry name" value="CATABOLIC L-SERINE_THREONINE DEHYDRATASE"/>
    <property type="match status" value="1"/>
</dbReference>
<dbReference type="GO" id="GO:0005737">
    <property type="term" value="C:cytoplasm"/>
    <property type="evidence" value="ECO:0007669"/>
    <property type="project" value="UniProtKB-SubCell"/>
</dbReference>
<evidence type="ECO:0000256" key="6">
    <source>
        <dbReference type="ARBA" id="ARBA00022432"/>
    </source>
</evidence>
<dbReference type="SUPFAM" id="SSF53686">
    <property type="entry name" value="Tryptophan synthase beta subunit-like PLP-dependent enzymes"/>
    <property type="match status" value="1"/>
</dbReference>
<comment type="catalytic activity">
    <reaction evidence="10">
        <text>L-serine = pyruvate + NH4(+)</text>
        <dbReference type="Rhea" id="RHEA:19169"/>
        <dbReference type="ChEBI" id="CHEBI:15361"/>
        <dbReference type="ChEBI" id="CHEBI:28938"/>
        <dbReference type="ChEBI" id="CHEBI:33384"/>
        <dbReference type="EC" id="4.3.1.17"/>
    </reaction>
</comment>
<organism evidence="12 13">
    <name type="scientific">Diaporthe helianthi</name>
    <dbReference type="NCBI Taxonomy" id="158607"/>
    <lineage>
        <taxon>Eukaryota</taxon>
        <taxon>Fungi</taxon>
        <taxon>Dikarya</taxon>
        <taxon>Ascomycota</taxon>
        <taxon>Pezizomycotina</taxon>
        <taxon>Sordariomycetes</taxon>
        <taxon>Sordariomycetidae</taxon>
        <taxon>Diaporthales</taxon>
        <taxon>Diaporthaceae</taxon>
        <taxon>Diaporthe</taxon>
    </lineage>
</organism>
<proteinExistence type="inferred from homology"/>
<gene>
    <name evidence="12" type="ORF">DHEL01_v202192</name>
</gene>
<dbReference type="Pfam" id="PF00291">
    <property type="entry name" value="PALP"/>
    <property type="match status" value="1"/>
</dbReference>
<dbReference type="InterPro" id="IPR001926">
    <property type="entry name" value="TrpB-like_PALP"/>
</dbReference>
<dbReference type="GO" id="GO:0006094">
    <property type="term" value="P:gluconeogenesis"/>
    <property type="evidence" value="ECO:0007669"/>
    <property type="project" value="UniProtKB-KW"/>
</dbReference>
<dbReference type="STRING" id="158607.A0A2P5IAB5"/>
<evidence type="ECO:0000313" key="13">
    <source>
        <dbReference type="Proteomes" id="UP000094444"/>
    </source>
</evidence>
<dbReference type="InParanoid" id="A0A2P5IAB5"/>
<comment type="similarity">
    <text evidence="4">Belongs to the serine/threonine dehydratase family.</text>
</comment>
<keyword evidence="13" id="KW-1185">Reference proteome</keyword>
<evidence type="ECO:0000256" key="1">
    <source>
        <dbReference type="ARBA" id="ARBA00001933"/>
    </source>
</evidence>
<evidence type="ECO:0000256" key="9">
    <source>
        <dbReference type="ARBA" id="ARBA00023239"/>
    </source>
</evidence>
<comment type="subcellular location">
    <subcellularLocation>
        <location evidence="2">Cytoplasm</location>
    </subcellularLocation>
</comment>
<keyword evidence="8" id="KW-0663">Pyridoxal phosphate</keyword>
<dbReference type="EC" id="4.3.1.17" evidence="5"/>
<evidence type="ECO:0000256" key="5">
    <source>
        <dbReference type="ARBA" id="ARBA00012093"/>
    </source>
</evidence>
<comment type="cofactor">
    <cofactor evidence="1">
        <name>pyridoxal 5'-phosphate</name>
        <dbReference type="ChEBI" id="CHEBI:597326"/>
    </cofactor>
</comment>
<protein>
    <recommendedName>
        <fullName evidence="5">L-serine ammonia-lyase</fullName>
        <ecNumber evidence="5">4.3.1.17</ecNumber>
    </recommendedName>
</protein>
<feature type="domain" description="Tryptophan synthase beta chain-like PALP" evidence="11">
    <location>
        <begin position="30"/>
        <end position="325"/>
    </location>
</feature>
<dbReference type="EMBL" id="MAVT02000115">
    <property type="protein sequence ID" value="POS79434.1"/>
    <property type="molecule type" value="Genomic_DNA"/>
</dbReference>
<evidence type="ECO:0000256" key="3">
    <source>
        <dbReference type="ARBA" id="ARBA00004742"/>
    </source>
</evidence>
<evidence type="ECO:0000256" key="7">
    <source>
        <dbReference type="ARBA" id="ARBA00022490"/>
    </source>
</evidence>
<dbReference type="OrthoDB" id="7773036at2759"/>
<evidence type="ECO:0000313" key="12">
    <source>
        <dbReference type="EMBL" id="POS79434.1"/>
    </source>
</evidence>
<dbReference type="FunFam" id="3.40.50.1100:FF:000040">
    <property type="entry name" value="L-serine dehydratase, putative"/>
    <property type="match status" value="1"/>
</dbReference>
<dbReference type="GO" id="GO:0006565">
    <property type="term" value="P:L-serine catabolic process"/>
    <property type="evidence" value="ECO:0007669"/>
    <property type="project" value="TreeGrafter"/>
</dbReference>
<dbReference type="GO" id="GO:0009097">
    <property type="term" value="P:isoleucine biosynthetic process"/>
    <property type="evidence" value="ECO:0007669"/>
    <property type="project" value="TreeGrafter"/>
</dbReference>
<comment type="caution">
    <text evidence="12">The sequence shown here is derived from an EMBL/GenBank/DDBJ whole genome shotgun (WGS) entry which is preliminary data.</text>
</comment>
<comment type="pathway">
    <text evidence="3">Carbohydrate biosynthesis; gluconeogenesis.</text>
</comment>
<dbReference type="Gene3D" id="3.40.50.1100">
    <property type="match status" value="2"/>
</dbReference>
<dbReference type="InterPro" id="IPR036052">
    <property type="entry name" value="TrpB-like_PALP_sf"/>
</dbReference>
<name>A0A2P5IAB5_DIAHE</name>
<evidence type="ECO:0000256" key="4">
    <source>
        <dbReference type="ARBA" id="ARBA00010869"/>
    </source>
</evidence>
<dbReference type="InterPro" id="IPR050147">
    <property type="entry name" value="Ser/Thr_Dehydratase"/>
</dbReference>
<dbReference type="FunFam" id="3.40.50.1100:FF:000091">
    <property type="entry name" value="Related to L-serine dehydratase"/>
    <property type="match status" value="1"/>
</dbReference>
<dbReference type="GO" id="GO:0003941">
    <property type="term" value="F:L-serine ammonia-lyase activity"/>
    <property type="evidence" value="ECO:0007669"/>
    <property type="project" value="UniProtKB-EC"/>
</dbReference>
<sequence>MGSVSKHPTRPWIETPCVYSAPLSRVAGWSPSGSFKSRGIGNLMVRAVESAKSPSTSAEDVHFYSSSGGNAGLACATAAATLGRPATVIVPMTTSQLMIGKLRELGADVVQIGENWAAADKHLREVTTPEFERTHPGSRAVYVPPFDHQDVWDGNATLVDELKTQMSEAFDEQVDAIVCSVGGGGLLCGIMQGVQKLKDSGYGRPKVLAVETEGGDSFNASVKAGELVTLPGVTTIATSLGATRVAEQAFAWVEKARGDLISAVVTDRDAVDAMVKFLDHARILVESACSATIATVYKGDLRKYLGEDLSDEEWAQKNVVIVVCGGSNINLDMLEKYRKQFGV</sequence>
<dbReference type="Proteomes" id="UP000094444">
    <property type="component" value="Unassembled WGS sequence"/>
</dbReference>
<keyword evidence="7" id="KW-0963">Cytoplasm</keyword>
<reference evidence="12" key="1">
    <citation type="submission" date="2017-09" db="EMBL/GenBank/DDBJ databases">
        <title>Polyketide synthases of a Diaporthe helianthi virulent isolate.</title>
        <authorList>
            <person name="Baroncelli R."/>
        </authorList>
    </citation>
    <scope>NUCLEOTIDE SEQUENCE [LARGE SCALE GENOMIC DNA]</scope>
    <source>
        <strain evidence="12">7/96</strain>
    </source>
</reference>